<dbReference type="Pfam" id="PF01294">
    <property type="entry name" value="Ribosomal_L13e"/>
    <property type="match status" value="1"/>
</dbReference>
<dbReference type="GO" id="GO:1990904">
    <property type="term" value="C:ribonucleoprotein complex"/>
    <property type="evidence" value="ECO:0007669"/>
    <property type="project" value="UniProtKB-KW"/>
</dbReference>
<evidence type="ECO:0000256" key="2">
    <source>
        <dbReference type="ARBA" id="ARBA00023274"/>
    </source>
</evidence>
<organism evidence="5 7">
    <name type="scientific">Candidatus Methanofastidiosum methylothiophilum</name>
    <dbReference type="NCBI Taxonomy" id="1705564"/>
    <lineage>
        <taxon>Archaea</taxon>
        <taxon>Methanobacteriati</taxon>
        <taxon>Methanobacteriota</taxon>
        <taxon>Stenosarchaea group</taxon>
        <taxon>Candidatus Methanofastidiosia</taxon>
        <taxon>Candidatus Methanofastidiosales</taxon>
        <taxon>Candidatus Methanofastidiosaceae</taxon>
        <taxon>Candidatus Methanofastidiosum</taxon>
    </lineage>
</organism>
<dbReference type="Proteomes" id="UP000092420">
    <property type="component" value="Unassembled WGS sequence"/>
</dbReference>
<dbReference type="GO" id="GO:0006412">
    <property type="term" value="P:translation"/>
    <property type="evidence" value="ECO:0007669"/>
    <property type="project" value="InterPro"/>
</dbReference>
<evidence type="ECO:0000313" key="6">
    <source>
        <dbReference type="EMBL" id="KYC57884.1"/>
    </source>
</evidence>
<proteinExistence type="predicted"/>
<evidence type="ECO:0000256" key="4">
    <source>
        <dbReference type="SAM" id="MobiDB-lite"/>
    </source>
</evidence>
<dbReference type="EMBL" id="LNJE01000007">
    <property type="protein sequence ID" value="KYC57884.1"/>
    <property type="molecule type" value="Genomic_DNA"/>
</dbReference>
<accession>A0A150JDY2</accession>
<comment type="caution">
    <text evidence="5">The sequence shown here is derived from an EMBL/GenBank/DDBJ whole genome shotgun (WGS) entry which is preliminary data.</text>
</comment>
<dbReference type="GO" id="GO:0005840">
    <property type="term" value="C:ribosome"/>
    <property type="evidence" value="ECO:0007669"/>
    <property type="project" value="UniProtKB-KW"/>
</dbReference>
<sequence>MTQSKNITKERKGRGFSLGELREAKIPVNRANSLGVILDFRRGTVRESNVALLKELLTKNIEAKNQRKIDAQKQTEEVKQKEKPKKTEEKSSAKKVVTKKEEAKEEVKAEVKPAKEKKTTTKKASEVKPAKEKKTTTKKAAPKKKTVEE</sequence>
<evidence type="ECO:0000256" key="3">
    <source>
        <dbReference type="ARBA" id="ARBA00035539"/>
    </source>
</evidence>
<feature type="compositionally biased region" description="Basic residues" evidence="4">
    <location>
        <begin position="136"/>
        <end position="149"/>
    </location>
</feature>
<dbReference type="InterPro" id="IPR001380">
    <property type="entry name" value="Ribosomal_eL13"/>
</dbReference>
<dbReference type="GO" id="GO:0003735">
    <property type="term" value="F:structural constituent of ribosome"/>
    <property type="evidence" value="ECO:0007669"/>
    <property type="project" value="InterPro"/>
</dbReference>
<evidence type="ECO:0000313" key="7">
    <source>
        <dbReference type="Proteomes" id="UP000092420"/>
    </source>
</evidence>
<accession>A0A150JLZ0</accession>
<gene>
    <name evidence="5" type="ORF">AN188_00264</name>
    <name evidence="6" type="ORF">APG09_00771</name>
</gene>
<reference evidence="5 7" key="1">
    <citation type="journal article" date="2016" name="ISME J.">
        <title>Chasing the elusive Euryarchaeota class WSA2: genomes reveal a uniquely fastidious methyl-reducing methanogen.</title>
        <authorList>
            <person name="Nobu M.K."/>
            <person name="Narihiro T."/>
            <person name="Kuroda K."/>
            <person name="Mei R."/>
            <person name="Liu W.T."/>
        </authorList>
    </citation>
    <scope>NUCLEOTIDE SEQUENCE [LARGE SCALE GENOMIC DNA]</scope>
    <source>
        <strain evidence="5">ADurb1013_Bin02101</strain>
        <strain evidence="6">ADurb1213_Bin02801</strain>
    </source>
</reference>
<feature type="region of interest" description="Disordered" evidence="4">
    <location>
        <begin position="61"/>
        <end position="149"/>
    </location>
</feature>
<keyword evidence="1 5" id="KW-0689">Ribosomal protein</keyword>
<keyword evidence="2" id="KW-0687">Ribonucleoprotein</keyword>
<feature type="compositionally biased region" description="Basic and acidic residues" evidence="4">
    <location>
        <begin position="61"/>
        <end position="135"/>
    </location>
</feature>
<name>A0A150JDY2_9EURY</name>
<dbReference type="EMBL" id="LNJB01000002">
    <property type="protein sequence ID" value="KYC55278.1"/>
    <property type="molecule type" value="Genomic_DNA"/>
</dbReference>
<evidence type="ECO:0000256" key="1">
    <source>
        <dbReference type="ARBA" id="ARBA00022980"/>
    </source>
</evidence>
<evidence type="ECO:0000313" key="5">
    <source>
        <dbReference type="EMBL" id="KYC55278.1"/>
    </source>
</evidence>
<dbReference type="AlphaFoldDB" id="A0A150JDY2"/>
<feature type="region of interest" description="Disordered" evidence="4">
    <location>
        <begin position="1"/>
        <end position="20"/>
    </location>
</feature>
<accession>A0A150JJ63</accession>
<protein>
    <recommendedName>
        <fullName evidence="3">50S ribosomal protein L13e</fullName>
    </recommendedName>
</protein>